<gene>
    <name evidence="2" type="primary">KNAG0K01050</name>
    <name evidence="2" type="ordered locus">KNAG_0K01050</name>
</gene>
<reference evidence="2 3" key="1">
    <citation type="journal article" date="2011" name="Proc. Natl. Acad. Sci. U.S.A.">
        <title>Evolutionary erosion of yeast sex chromosomes by mating-type switching accidents.</title>
        <authorList>
            <person name="Gordon J.L."/>
            <person name="Armisen D."/>
            <person name="Proux-Wera E."/>
            <person name="Oheigeartaigh S.S."/>
            <person name="Byrne K.P."/>
            <person name="Wolfe K.H."/>
        </authorList>
    </citation>
    <scope>NUCLEOTIDE SEQUENCE [LARGE SCALE GENOMIC DNA]</scope>
    <source>
        <strain evidence="3">ATCC MYA-139 / BCRC 22969 / CBS 8797 / CCRC 22969 / KCTC 17520 / NBRC 10181 / NCYC 3082</strain>
    </source>
</reference>
<evidence type="ECO:0000256" key="1">
    <source>
        <dbReference type="SAM" id="MobiDB-lite"/>
    </source>
</evidence>
<name>J7RC88_HUIN7</name>
<feature type="region of interest" description="Disordered" evidence="1">
    <location>
        <begin position="14"/>
        <end position="43"/>
    </location>
</feature>
<dbReference type="Proteomes" id="UP000006310">
    <property type="component" value="Chromosome 11"/>
</dbReference>
<feature type="compositionally biased region" description="Polar residues" evidence="1">
    <location>
        <begin position="15"/>
        <end position="43"/>
    </location>
</feature>
<dbReference type="RefSeq" id="XP_022466715.1">
    <property type="nucleotide sequence ID" value="XM_022610416.1"/>
</dbReference>
<protein>
    <submittedName>
        <fullName evidence="2">Uncharacterized protein</fullName>
    </submittedName>
</protein>
<feature type="compositionally biased region" description="Low complexity" evidence="1">
    <location>
        <begin position="117"/>
        <end position="129"/>
    </location>
</feature>
<dbReference type="GeneID" id="34528237"/>
<feature type="compositionally biased region" description="Basic and acidic residues" evidence="1">
    <location>
        <begin position="133"/>
        <end position="145"/>
    </location>
</feature>
<feature type="region of interest" description="Disordered" evidence="1">
    <location>
        <begin position="104"/>
        <end position="152"/>
    </location>
</feature>
<dbReference type="HOGENOM" id="CLU_1004970_0_0_1"/>
<proteinExistence type="predicted"/>
<organism evidence="2 3">
    <name type="scientific">Huiozyma naganishii (strain ATCC MYA-139 / BCRC 22969 / CBS 8797 / KCTC 17520 / NBRC 10181 / NCYC 3082 / Yp74L-3)</name>
    <name type="common">Yeast</name>
    <name type="synonym">Kazachstania naganishii</name>
    <dbReference type="NCBI Taxonomy" id="1071383"/>
    <lineage>
        <taxon>Eukaryota</taxon>
        <taxon>Fungi</taxon>
        <taxon>Dikarya</taxon>
        <taxon>Ascomycota</taxon>
        <taxon>Saccharomycotina</taxon>
        <taxon>Saccharomycetes</taxon>
        <taxon>Saccharomycetales</taxon>
        <taxon>Saccharomycetaceae</taxon>
        <taxon>Huiozyma</taxon>
    </lineage>
</organism>
<evidence type="ECO:0000313" key="2">
    <source>
        <dbReference type="EMBL" id="CCK72470.1"/>
    </source>
</evidence>
<dbReference type="KEGG" id="kng:KNAG_0K01050"/>
<keyword evidence="3" id="KW-1185">Reference proteome</keyword>
<reference evidence="3" key="2">
    <citation type="submission" date="2012-08" db="EMBL/GenBank/DDBJ databases">
        <title>Genome sequence of Kazachstania naganishii.</title>
        <authorList>
            <person name="Gordon J.L."/>
            <person name="Armisen D."/>
            <person name="Proux-Wera E."/>
            <person name="OhEigeartaigh S.S."/>
            <person name="Byrne K.P."/>
            <person name="Wolfe K.H."/>
        </authorList>
    </citation>
    <scope>NUCLEOTIDE SEQUENCE [LARGE SCALE GENOMIC DNA]</scope>
    <source>
        <strain evidence="3">ATCC MYA-139 / BCRC 22969 / CBS 8797 / CCRC 22969 / KCTC 17520 / NBRC 10181 / NCYC 3082</strain>
    </source>
</reference>
<dbReference type="AlphaFoldDB" id="J7RC88"/>
<accession>J7RC88</accession>
<evidence type="ECO:0000313" key="3">
    <source>
        <dbReference type="Proteomes" id="UP000006310"/>
    </source>
</evidence>
<sequence length="277" mass="30239">MNNARRLSALIDGLSNGQSSNEELLSSSRGVQPTTNRKNFAGSTDSVQQAIAVHYNRRGPPPKVPSLPDDRTLEYARKVSAVAIPPAQQQQLDVSSVYIASDPQRARKRGAEYSSIGSGNLASESGSSSYYAEQHHQHQQQRHDSTTSSATQLSTVKTPLHFEKPTIVVEQYRTPPRTDSAVTSAPLPEIPTVETHFSDTDTQGDTAYVTRVLPGPTHKWVPPTDGVRGDRLEPALKQLIAALSRVAAELLLTPEEARHSECTQRLENAARALEGFR</sequence>
<dbReference type="EMBL" id="HE978324">
    <property type="protein sequence ID" value="CCK72470.1"/>
    <property type="molecule type" value="Genomic_DNA"/>
</dbReference>